<dbReference type="HAMAP" id="MF_00055">
    <property type="entry name" value="MEMO1"/>
    <property type="match status" value="1"/>
</dbReference>
<accession>A0A972FBA8</accession>
<reference evidence="3" key="1">
    <citation type="submission" date="2019-12" db="EMBL/GenBank/DDBJ databases">
        <title>Comparative genomics gives insights into the taxonomy of the Azoarcus-Aromatoleum group and reveals separate origins of nif in the plant-associated Azoarcus and non-plant-associated Aromatoleum sub-groups.</title>
        <authorList>
            <person name="Lafos M."/>
            <person name="Maluk M."/>
            <person name="Batista M."/>
            <person name="Junghare M."/>
            <person name="Carmona M."/>
            <person name="Faoro H."/>
            <person name="Cruz L.M."/>
            <person name="Battistoni F."/>
            <person name="De Souza E."/>
            <person name="Pedrosa F."/>
            <person name="Chen W.-M."/>
            <person name="Poole P.S."/>
            <person name="Dixon R.A."/>
            <person name="James E.K."/>
        </authorList>
    </citation>
    <scope>NUCLEOTIDE SEQUENCE</scope>
    <source>
        <strain evidence="3">NSC3</strain>
    </source>
</reference>
<dbReference type="AlphaFoldDB" id="A0A972FBA8"/>
<dbReference type="PANTHER" id="PTHR11060">
    <property type="entry name" value="PROTEIN MEMO1"/>
    <property type="match status" value="1"/>
</dbReference>
<evidence type="ECO:0000256" key="2">
    <source>
        <dbReference type="HAMAP-Rule" id="MF_00055"/>
    </source>
</evidence>
<organism evidence="3 4">
    <name type="scientific">Azoarcus taiwanensis</name>
    <dbReference type="NCBI Taxonomy" id="666964"/>
    <lineage>
        <taxon>Bacteria</taxon>
        <taxon>Pseudomonadati</taxon>
        <taxon>Pseudomonadota</taxon>
        <taxon>Betaproteobacteria</taxon>
        <taxon>Rhodocyclales</taxon>
        <taxon>Zoogloeaceae</taxon>
        <taxon>Azoarcus</taxon>
    </lineage>
</organism>
<dbReference type="InterPro" id="IPR002737">
    <property type="entry name" value="MEMO1_fam"/>
</dbReference>
<dbReference type="EMBL" id="WTVM01000062">
    <property type="protein sequence ID" value="NMG03569.1"/>
    <property type="molecule type" value="Genomic_DNA"/>
</dbReference>
<protein>
    <recommendedName>
        <fullName evidence="2">MEMO1 family protein GPA21_11370</fullName>
    </recommendedName>
</protein>
<evidence type="ECO:0000256" key="1">
    <source>
        <dbReference type="ARBA" id="ARBA00006315"/>
    </source>
</evidence>
<sequence>MATESVRPAAVAGSFYPEDPRALLSEVSRLFARVDESEARAAAPKAIVVPHAGYIYSGGVAASAFALLRPVAEHIRRVVLIGPAHRVAFRGFAIPGAQAFMTPLGLIPLSRTDWLALGERDDVIVDDRPHASEHCLEVQLPFLQHVLPQFEIVPVLVGDAGPEAVAGLLSALWGGSETLIVISSDLSHYLPYQVARRVDATTLDEIMSLRATLDPEQACGARPLNGLLTLAGKWGLKPQLIEMCNSGDTAGDRARVVGYASIAFYEENVGDNLVRH</sequence>
<comment type="similarity">
    <text evidence="1 2">Belongs to the MEMO1 family.</text>
</comment>
<proteinExistence type="inferred from homology"/>
<dbReference type="Pfam" id="PF01875">
    <property type="entry name" value="Memo"/>
    <property type="match status" value="1"/>
</dbReference>
<dbReference type="Gene3D" id="3.40.830.10">
    <property type="entry name" value="LigB-like"/>
    <property type="match status" value="1"/>
</dbReference>
<comment type="caution">
    <text evidence="3">The sequence shown here is derived from an EMBL/GenBank/DDBJ whole genome shotgun (WGS) entry which is preliminary data.</text>
</comment>
<dbReference type="PANTHER" id="PTHR11060:SF0">
    <property type="entry name" value="PROTEIN MEMO1"/>
    <property type="match status" value="1"/>
</dbReference>
<dbReference type="NCBIfam" id="TIGR04336">
    <property type="entry name" value="AmmeMemoSam_B"/>
    <property type="match status" value="1"/>
</dbReference>
<gene>
    <name evidence="3" type="primary">amrB</name>
    <name evidence="3" type="ORF">GPA21_11370</name>
</gene>
<name>A0A972FBA8_9RHOO</name>
<dbReference type="Proteomes" id="UP000599523">
    <property type="component" value="Unassembled WGS sequence"/>
</dbReference>
<dbReference type="RefSeq" id="WP_168988285.1">
    <property type="nucleotide sequence ID" value="NZ_CAWPHM010000289.1"/>
</dbReference>
<evidence type="ECO:0000313" key="3">
    <source>
        <dbReference type="EMBL" id="NMG03569.1"/>
    </source>
</evidence>
<keyword evidence="4" id="KW-1185">Reference proteome</keyword>
<evidence type="ECO:0000313" key="4">
    <source>
        <dbReference type="Proteomes" id="UP000599523"/>
    </source>
</evidence>
<dbReference type="CDD" id="cd07361">
    <property type="entry name" value="MEMO_like"/>
    <property type="match status" value="1"/>
</dbReference>